<gene>
    <name evidence="3" type="primary">groES</name>
    <name evidence="3" type="synonym">groS</name>
    <name evidence="5" type="ORF">UY76_C0054G0007</name>
</gene>
<dbReference type="PATRIC" id="fig|1618979.3.peg.704"/>
<dbReference type="SMART" id="SM00883">
    <property type="entry name" value="Cpn10"/>
    <property type="match status" value="1"/>
</dbReference>
<reference evidence="5 6" key="1">
    <citation type="journal article" date="2015" name="Nature">
        <title>rRNA introns, odd ribosomes, and small enigmatic genomes across a large radiation of phyla.</title>
        <authorList>
            <person name="Brown C.T."/>
            <person name="Hug L.A."/>
            <person name="Thomas B.C."/>
            <person name="Sharon I."/>
            <person name="Castelle C.J."/>
            <person name="Singh A."/>
            <person name="Wilkins M.J."/>
            <person name="Williams K.H."/>
            <person name="Banfield J.F."/>
        </authorList>
    </citation>
    <scope>NUCLEOTIDE SEQUENCE [LARGE SCALE GENOMIC DNA]</scope>
</reference>
<dbReference type="PANTHER" id="PTHR10772:SF63">
    <property type="entry name" value="20 KDA CHAPERONIN, CHLOROPLASTIC"/>
    <property type="match status" value="1"/>
</dbReference>
<evidence type="ECO:0000256" key="4">
    <source>
        <dbReference type="RuleBase" id="RU000535"/>
    </source>
</evidence>
<dbReference type="GO" id="GO:0044183">
    <property type="term" value="F:protein folding chaperone"/>
    <property type="evidence" value="ECO:0007669"/>
    <property type="project" value="InterPro"/>
</dbReference>
<keyword evidence="3" id="KW-0963">Cytoplasm</keyword>
<comment type="function">
    <text evidence="3 4">Together with the chaperonin GroEL, plays an essential role in assisting protein folding. The GroEL-GroES system forms a nano-cage that allows encapsulation of the non-native substrate proteins and provides a physical environment optimized to promote and accelerate protein folding. GroES binds to the apical surface of the GroEL ring, thereby capping the opening of the GroEL channel.</text>
</comment>
<dbReference type="GO" id="GO:0005737">
    <property type="term" value="C:cytoplasm"/>
    <property type="evidence" value="ECO:0007669"/>
    <property type="project" value="UniProtKB-SubCell"/>
</dbReference>
<dbReference type="PRINTS" id="PR00297">
    <property type="entry name" value="CHAPERONIN10"/>
</dbReference>
<dbReference type="Proteomes" id="UP000034054">
    <property type="component" value="Unassembled WGS sequence"/>
</dbReference>
<dbReference type="GO" id="GO:0046872">
    <property type="term" value="F:metal ion binding"/>
    <property type="evidence" value="ECO:0007669"/>
    <property type="project" value="TreeGrafter"/>
</dbReference>
<dbReference type="InterPro" id="IPR011032">
    <property type="entry name" value="GroES-like_sf"/>
</dbReference>
<dbReference type="SUPFAM" id="SSF50129">
    <property type="entry name" value="GroES-like"/>
    <property type="match status" value="1"/>
</dbReference>
<dbReference type="HAMAP" id="MF_00580">
    <property type="entry name" value="CH10"/>
    <property type="match status" value="1"/>
</dbReference>
<dbReference type="GO" id="GO:0051082">
    <property type="term" value="F:unfolded protein binding"/>
    <property type="evidence" value="ECO:0007669"/>
    <property type="project" value="TreeGrafter"/>
</dbReference>
<keyword evidence="2 3" id="KW-0143">Chaperone</keyword>
<comment type="subcellular location">
    <subcellularLocation>
        <location evidence="3">Cytoplasm</location>
    </subcellularLocation>
</comment>
<accession>A0A0G1ZTM4</accession>
<dbReference type="Pfam" id="PF00166">
    <property type="entry name" value="Cpn10"/>
    <property type="match status" value="1"/>
</dbReference>
<evidence type="ECO:0000256" key="2">
    <source>
        <dbReference type="ARBA" id="ARBA00023186"/>
    </source>
</evidence>
<protein>
    <recommendedName>
        <fullName evidence="3">Co-chaperonin GroES</fullName>
    </recommendedName>
    <alternativeName>
        <fullName evidence="3">10 kDa chaperonin</fullName>
    </alternativeName>
    <alternativeName>
        <fullName evidence="3">Chaperonin-10</fullName>
        <shortName evidence="3">Cpn10</shortName>
    </alternativeName>
</protein>
<dbReference type="AlphaFoldDB" id="A0A0G1ZTM4"/>
<evidence type="ECO:0000313" key="6">
    <source>
        <dbReference type="Proteomes" id="UP000034054"/>
    </source>
</evidence>
<evidence type="ECO:0000256" key="1">
    <source>
        <dbReference type="ARBA" id="ARBA00006975"/>
    </source>
</evidence>
<dbReference type="Gene3D" id="2.30.33.40">
    <property type="entry name" value="GroES chaperonin"/>
    <property type="match status" value="1"/>
</dbReference>
<proteinExistence type="inferred from homology"/>
<organism evidence="5 6">
    <name type="scientific">Candidatus Uhrbacteria bacterium GW2011_GWA2_52_8d</name>
    <dbReference type="NCBI Taxonomy" id="1618979"/>
    <lineage>
        <taxon>Bacteria</taxon>
        <taxon>Candidatus Uhriibacteriota</taxon>
    </lineage>
</organism>
<comment type="similarity">
    <text evidence="1 3 4">Belongs to the GroES chaperonin family.</text>
</comment>
<dbReference type="InterPro" id="IPR037124">
    <property type="entry name" value="Chaperonin_GroES_sf"/>
</dbReference>
<dbReference type="GO" id="GO:0005524">
    <property type="term" value="F:ATP binding"/>
    <property type="evidence" value="ECO:0007669"/>
    <property type="project" value="InterPro"/>
</dbReference>
<comment type="subunit">
    <text evidence="3">Heptamer of 7 subunits arranged in a ring. Interacts with the chaperonin GroEL.</text>
</comment>
<sequence>MKLKPLGDRVVVKPSVDEEVMKAGIVLPDTVEKEKKEQGAIVSIGNGEKITKLGLKEGDIVMFGKYSGEDVTVEDVEYKVLEEKDVLAVVE</sequence>
<dbReference type="EMBL" id="LCRH01000054">
    <property type="protein sequence ID" value="KKW31637.1"/>
    <property type="molecule type" value="Genomic_DNA"/>
</dbReference>
<name>A0A0G1ZTM4_9BACT</name>
<dbReference type="InterPro" id="IPR020818">
    <property type="entry name" value="Chaperonin_GroES"/>
</dbReference>
<dbReference type="FunFam" id="2.30.33.40:FF:000001">
    <property type="entry name" value="10 kDa chaperonin"/>
    <property type="match status" value="1"/>
</dbReference>
<dbReference type="GO" id="GO:0051087">
    <property type="term" value="F:protein-folding chaperone binding"/>
    <property type="evidence" value="ECO:0007669"/>
    <property type="project" value="TreeGrafter"/>
</dbReference>
<dbReference type="CDD" id="cd00320">
    <property type="entry name" value="cpn10"/>
    <property type="match status" value="1"/>
</dbReference>
<evidence type="ECO:0000256" key="3">
    <source>
        <dbReference type="HAMAP-Rule" id="MF_00580"/>
    </source>
</evidence>
<comment type="caution">
    <text evidence="5">The sequence shown here is derived from an EMBL/GenBank/DDBJ whole genome shotgun (WGS) entry which is preliminary data.</text>
</comment>
<dbReference type="PANTHER" id="PTHR10772">
    <property type="entry name" value="10 KDA HEAT SHOCK PROTEIN"/>
    <property type="match status" value="1"/>
</dbReference>
<evidence type="ECO:0000313" key="5">
    <source>
        <dbReference type="EMBL" id="KKW31637.1"/>
    </source>
</evidence>